<feature type="region of interest" description="Disordered" evidence="1">
    <location>
        <begin position="238"/>
        <end position="266"/>
    </location>
</feature>
<organism evidence="2 3">
    <name type="scientific">Eumeta variegata</name>
    <name type="common">Bagworm moth</name>
    <name type="synonym">Eumeta japonica</name>
    <dbReference type="NCBI Taxonomy" id="151549"/>
    <lineage>
        <taxon>Eukaryota</taxon>
        <taxon>Metazoa</taxon>
        <taxon>Ecdysozoa</taxon>
        <taxon>Arthropoda</taxon>
        <taxon>Hexapoda</taxon>
        <taxon>Insecta</taxon>
        <taxon>Pterygota</taxon>
        <taxon>Neoptera</taxon>
        <taxon>Endopterygota</taxon>
        <taxon>Lepidoptera</taxon>
        <taxon>Glossata</taxon>
        <taxon>Ditrysia</taxon>
        <taxon>Tineoidea</taxon>
        <taxon>Psychidae</taxon>
        <taxon>Oiketicinae</taxon>
        <taxon>Eumeta</taxon>
    </lineage>
</organism>
<accession>A0A4C1W8K1</accession>
<evidence type="ECO:0000256" key="1">
    <source>
        <dbReference type="SAM" id="MobiDB-lite"/>
    </source>
</evidence>
<proteinExistence type="predicted"/>
<evidence type="ECO:0000313" key="3">
    <source>
        <dbReference type="Proteomes" id="UP000299102"/>
    </source>
</evidence>
<evidence type="ECO:0000313" key="2">
    <source>
        <dbReference type="EMBL" id="GBP46457.1"/>
    </source>
</evidence>
<dbReference type="Proteomes" id="UP000299102">
    <property type="component" value="Unassembled WGS sequence"/>
</dbReference>
<comment type="caution">
    <text evidence="2">The sequence shown here is derived from an EMBL/GenBank/DDBJ whole genome shotgun (WGS) entry which is preliminary data.</text>
</comment>
<feature type="compositionally biased region" description="Low complexity" evidence="1">
    <location>
        <begin position="243"/>
        <end position="252"/>
    </location>
</feature>
<dbReference type="EMBL" id="BGZK01000484">
    <property type="protein sequence ID" value="GBP46457.1"/>
    <property type="molecule type" value="Genomic_DNA"/>
</dbReference>
<reference evidence="2 3" key="1">
    <citation type="journal article" date="2019" name="Commun. Biol.">
        <title>The bagworm genome reveals a unique fibroin gene that provides high tensile strength.</title>
        <authorList>
            <person name="Kono N."/>
            <person name="Nakamura H."/>
            <person name="Ohtoshi R."/>
            <person name="Tomita M."/>
            <person name="Numata K."/>
            <person name="Arakawa K."/>
        </authorList>
    </citation>
    <scope>NUCLEOTIDE SEQUENCE [LARGE SCALE GENOMIC DNA]</scope>
</reference>
<sequence>MILDFSSSTVARCGSAETLASNATVTPGTDAIASGVLRQKLIGQFVVDRSCVRTIFKAGVRSMRNFLPRAVVPSNDLPLVVFPTNFHKGVFKKNYGYKRRTGNETAAAGSSARKKNSSGIVYIVPESAGSDYNVDARLGASRRSDSGPGTVVENSPRTAVRILIEREIARYDTNKEFILRPRRRSYERKSDLQCFSSGLDIATEVNDGRQGVRKVRIDPAASSHRKRAEFQEYIHRRPRRARAGASSGPTARPEYRAAKFPTEMLE</sequence>
<name>A0A4C1W8K1_EUMVA</name>
<keyword evidence="3" id="KW-1185">Reference proteome</keyword>
<dbReference type="AlphaFoldDB" id="A0A4C1W8K1"/>
<protein>
    <submittedName>
        <fullName evidence="2">Uncharacterized protein</fullName>
    </submittedName>
</protein>
<gene>
    <name evidence="2" type="ORF">EVAR_28035_1</name>
</gene>